<dbReference type="InterPro" id="IPR023188">
    <property type="entry name" value="DPS_DNA-bd_CS"/>
</dbReference>
<evidence type="ECO:0000256" key="2">
    <source>
        <dbReference type="RuleBase" id="RU003875"/>
    </source>
</evidence>
<dbReference type="InterPro" id="IPR002177">
    <property type="entry name" value="DPS_DNA-bd"/>
</dbReference>
<dbReference type="InterPro" id="IPR008331">
    <property type="entry name" value="Ferritin_DPS_dom"/>
</dbReference>
<protein>
    <submittedName>
        <fullName evidence="4">DNA starvation/stationary phase protection protein</fullName>
    </submittedName>
</protein>
<name>A0ABT3H443_9RHOB</name>
<keyword evidence="5" id="KW-1185">Reference proteome</keyword>
<dbReference type="PRINTS" id="PR01346">
    <property type="entry name" value="HELNAPAPROT"/>
</dbReference>
<gene>
    <name evidence="4" type="ORF">OKW52_20050</name>
</gene>
<evidence type="ECO:0000313" key="4">
    <source>
        <dbReference type="EMBL" id="MCW1934483.1"/>
    </source>
</evidence>
<dbReference type="Gene3D" id="1.20.1260.10">
    <property type="match status" value="1"/>
</dbReference>
<dbReference type="Proteomes" id="UP001208938">
    <property type="component" value="Unassembled WGS sequence"/>
</dbReference>
<dbReference type="Pfam" id="PF00210">
    <property type="entry name" value="Ferritin"/>
    <property type="match status" value="1"/>
</dbReference>
<dbReference type="InterPro" id="IPR012347">
    <property type="entry name" value="Ferritin-like"/>
</dbReference>
<dbReference type="CDD" id="cd01043">
    <property type="entry name" value="DPS"/>
    <property type="match status" value="1"/>
</dbReference>
<accession>A0ABT3H443</accession>
<sequence length="165" mass="18218">MKDLRTITPDATKVNTGVKNPEKVAESLTQLLSGTYDLLIRTHEVHWNIEGPMFYSVHMLTEGQYGELFNATDVLAERIRALGQLAPIQPGGLVNPDAPKKDAAPATAEKMVEMLKDRHEALARLSHELVEIAEKAKDPVTADLATARSTVHEKAAWMLRSMIAH</sequence>
<dbReference type="PIRSF" id="PIRSF005900">
    <property type="entry name" value="Dps"/>
    <property type="match status" value="1"/>
</dbReference>
<comment type="caution">
    <text evidence="4">The sequence shown here is derived from an EMBL/GenBank/DDBJ whole genome shotgun (WGS) entry which is preliminary data.</text>
</comment>
<evidence type="ECO:0000259" key="3">
    <source>
        <dbReference type="Pfam" id="PF00210"/>
    </source>
</evidence>
<evidence type="ECO:0000256" key="1">
    <source>
        <dbReference type="ARBA" id="ARBA00009497"/>
    </source>
</evidence>
<dbReference type="PANTHER" id="PTHR42932:SF3">
    <property type="entry name" value="DNA PROTECTION DURING STARVATION PROTEIN"/>
    <property type="match status" value="1"/>
</dbReference>
<evidence type="ECO:0000313" key="5">
    <source>
        <dbReference type="Proteomes" id="UP001208938"/>
    </source>
</evidence>
<proteinExistence type="inferred from homology"/>
<dbReference type="RefSeq" id="WP_264507272.1">
    <property type="nucleotide sequence ID" value="NZ_JAPDFL010000001.1"/>
</dbReference>
<dbReference type="EMBL" id="JAPDFL010000001">
    <property type="protein sequence ID" value="MCW1934483.1"/>
    <property type="molecule type" value="Genomic_DNA"/>
</dbReference>
<reference evidence="4 5" key="1">
    <citation type="submission" date="2022-10" db="EMBL/GenBank/DDBJ databases">
        <title>Pararhodobacter sp. nov., isolated from marine algae.</title>
        <authorList>
            <person name="Choi B.J."/>
            <person name="Kim J.M."/>
            <person name="Lee J.K."/>
            <person name="Choi D.G."/>
            <person name="Jeon C.O."/>
        </authorList>
    </citation>
    <scope>NUCLEOTIDE SEQUENCE [LARGE SCALE GENOMIC DNA]</scope>
    <source>
        <strain evidence="4 5">ZQ420</strain>
    </source>
</reference>
<organism evidence="4 5">
    <name type="scientific">Pararhodobacter zhoushanensis</name>
    <dbReference type="NCBI Taxonomy" id="2479545"/>
    <lineage>
        <taxon>Bacteria</taxon>
        <taxon>Pseudomonadati</taxon>
        <taxon>Pseudomonadota</taxon>
        <taxon>Alphaproteobacteria</taxon>
        <taxon>Rhodobacterales</taxon>
        <taxon>Paracoccaceae</taxon>
        <taxon>Pararhodobacter</taxon>
    </lineage>
</organism>
<dbReference type="SUPFAM" id="SSF47240">
    <property type="entry name" value="Ferritin-like"/>
    <property type="match status" value="1"/>
</dbReference>
<dbReference type="PANTHER" id="PTHR42932">
    <property type="entry name" value="GENERAL STRESS PROTEIN 20U"/>
    <property type="match status" value="1"/>
</dbReference>
<comment type="similarity">
    <text evidence="1 2">Belongs to the Dps family.</text>
</comment>
<dbReference type="PROSITE" id="PS00818">
    <property type="entry name" value="DPS_1"/>
    <property type="match status" value="1"/>
</dbReference>
<dbReference type="InterPro" id="IPR009078">
    <property type="entry name" value="Ferritin-like_SF"/>
</dbReference>
<feature type="domain" description="Ferritin/DPS" evidence="3">
    <location>
        <begin position="27"/>
        <end position="164"/>
    </location>
</feature>